<feature type="compositionally biased region" description="Basic residues" evidence="4">
    <location>
        <begin position="1177"/>
        <end position="1189"/>
    </location>
</feature>
<dbReference type="InterPro" id="IPR019775">
    <property type="entry name" value="WD40_repeat_CS"/>
</dbReference>
<dbReference type="InterPro" id="IPR001680">
    <property type="entry name" value="WD40_rpt"/>
</dbReference>
<dbReference type="PROSITE" id="PS50294">
    <property type="entry name" value="WD_REPEATS_REGION"/>
    <property type="match status" value="2"/>
</dbReference>
<protein>
    <submittedName>
        <fullName evidence="5">Uncharacterized protein</fullName>
    </submittedName>
</protein>
<dbReference type="GO" id="GO:0034198">
    <property type="term" value="P:cellular response to amino acid starvation"/>
    <property type="evidence" value="ECO:0000318"/>
    <property type="project" value="GO_Central"/>
</dbReference>
<dbReference type="Pfam" id="PF00400">
    <property type="entry name" value="WD40"/>
    <property type="match status" value="2"/>
</dbReference>
<dbReference type="STRING" id="164328.H3GH46"/>
<feature type="region of interest" description="Disordered" evidence="4">
    <location>
        <begin position="958"/>
        <end position="1027"/>
    </location>
</feature>
<dbReference type="Pfam" id="PF08524">
    <property type="entry name" value="rRNA_processing"/>
    <property type="match status" value="1"/>
</dbReference>
<keyword evidence="6" id="KW-1185">Reference proteome</keyword>
<dbReference type="VEuPathDB" id="FungiDB:KRP23_458"/>
<evidence type="ECO:0000313" key="5">
    <source>
        <dbReference type="EnsemblProtists" id="Phyra75215"/>
    </source>
</evidence>
<proteinExistence type="predicted"/>
<feature type="compositionally biased region" description="Low complexity" evidence="4">
    <location>
        <begin position="41"/>
        <end position="55"/>
    </location>
</feature>
<dbReference type="PANTHER" id="PTHR46170">
    <property type="entry name" value="GATOR COMPLEX PROTEIN WDR59"/>
    <property type="match status" value="1"/>
</dbReference>
<dbReference type="GO" id="GO:1904263">
    <property type="term" value="P:positive regulation of TORC1 signaling"/>
    <property type="evidence" value="ECO:0000318"/>
    <property type="project" value="GO_Central"/>
</dbReference>
<organism evidence="5 6">
    <name type="scientific">Phytophthora ramorum</name>
    <name type="common">Sudden oak death agent</name>
    <dbReference type="NCBI Taxonomy" id="164328"/>
    <lineage>
        <taxon>Eukaryota</taxon>
        <taxon>Sar</taxon>
        <taxon>Stramenopiles</taxon>
        <taxon>Oomycota</taxon>
        <taxon>Peronosporomycetes</taxon>
        <taxon>Peronosporales</taxon>
        <taxon>Peronosporaceae</taxon>
        <taxon>Phytophthora</taxon>
    </lineage>
</organism>
<dbReference type="eggNOG" id="KOG0309">
    <property type="taxonomic scope" value="Eukaryota"/>
</dbReference>
<evidence type="ECO:0000256" key="4">
    <source>
        <dbReference type="SAM" id="MobiDB-lite"/>
    </source>
</evidence>
<dbReference type="OMA" id="AHMQKIY"/>
<evidence type="ECO:0000256" key="3">
    <source>
        <dbReference type="PROSITE-ProRule" id="PRU00221"/>
    </source>
</evidence>
<feature type="compositionally biased region" description="Basic residues" evidence="4">
    <location>
        <begin position="1288"/>
        <end position="1297"/>
    </location>
</feature>
<dbReference type="EMBL" id="DS566008">
    <property type="status" value="NOT_ANNOTATED_CDS"/>
    <property type="molecule type" value="Genomic_DNA"/>
</dbReference>
<dbReference type="InterPro" id="IPR049567">
    <property type="entry name" value="WDR59-like"/>
</dbReference>
<dbReference type="VEuPathDB" id="FungiDB:KRP22_6641"/>
<dbReference type="Proteomes" id="UP000005238">
    <property type="component" value="Unassembled WGS sequence"/>
</dbReference>
<keyword evidence="1 3" id="KW-0853">WD repeat</keyword>
<dbReference type="Gene3D" id="2.130.10.10">
    <property type="entry name" value="YVTN repeat-like/Quinoprotein amine dehydrogenase"/>
    <property type="match status" value="2"/>
</dbReference>
<feature type="region of interest" description="Disordered" evidence="4">
    <location>
        <begin position="1"/>
        <end position="55"/>
    </location>
</feature>
<feature type="compositionally biased region" description="Low complexity" evidence="4">
    <location>
        <begin position="966"/>
        <end position="980"/>
    </location>
</feature>
<feature type="compositionally biased region" description="Polar residues" evidence="4">
    <location>
        <begin position="988"/>
        <end position="1001"/>
    </location>
</feature>
<feature type="compositionally biased region" description="Low complexity" evidence="4">
    <location>
        <begin position="1198"/>
        <end position="1207"/>
    </location>
</feature>
<sequence>MRRRHRSYHASRGASSSPAPSHGPHAASTGGSRSTDAPSHASPAPGGSVSTSGGSTIHGNVNVQLDLNASALSVDATGSVAVLAGRKGLHLVDLETPFLPPATLHHQTKLEVTVVKCNPHALFKSHVASSSNRNTLIWDIADVRVGSGASPSIGAGQGSSAAYKHGHSNGSGGNGIGGSQSTSQPLVATLRAHTRPVSDVAWSPMEPSLLATCSADAKTLLWDMRSPQRPVQTLNAFNTSVIQVEWNRVDATSLATAHDGEVRVWDLRAAGERAVAPAALITAHMQKIYGLDWHPQRMYELVTCSEDKTVKFWDVTQPRVCQGTLTTGAPVWRAQYTPFGDGLVTISQRMDNTIRLWALSHGDGGNGSNDDAGDGDVSGASAGASVTAELVHSFVGHGDLVKGMAWRVRPQTSVYQLVSWSKDQELRMWHVDVPQLEACGYDTASYLADVAPSEGNNTSARQTDARRMLHAEFAEMHAQHSKYSLSGLKTDFVPLVIPKSAVPLSTDEYTLEGNDSSLQALLALEEELIKGGESQPASGEEDGPLSGTGEKDDSSDDSASTKERAASTNGARALPCPRISGASFSGPNMLLVFDSRVAIGQSRSSAVVPTAVAAGKENKPQVPPNKLPRTYEELLDLRDSRFATKKNKKPPVKLLSSANIMGSMDVGANDWAGQQQQPQELIDGGVGVGVFGEDVDNHSVSAHGYRHASMYYSSGSGGTGGNDDILSGVNEMEPSIHGGSEYLNTYFSSAEYHLPVNNPEHLLSMPPSQLSPRASVRSSTVERLKRVEQPAPALNLDLSISVTILDLSKLCGVSSILTYQTNLEPRSMSSSPVSPKTIAPTKRKKGQLGSVNRSMISWMLWAAEDMSNNRGVTSKNNLSRVLQGLLADNDAVTLGQKEDDDTTTSGNAGDVQALASIVCALKPNERKEQDKIRESVAPSVITVEDQLPVVREDRRASIEEVGGGMASSSVSATGSTSSGMRSRRSSSNAISQLTMNLSDSSDAPPVMRGTRRSSSHSEAPSSEEEVDANDRVLLELSFRSVDDEKCLLSSLPEDEARYDIYKEAYADVLYRYGAMNLRNEVLKTKSHGAQDPRGISMGLICGSCNAKTIDPVCTSCRDFAVRCSVCQLVVRGQSMFCMTCGHGGHAEHLRECMRGSGLSLERFIKGKAQRSRSDAKSKKKVIIHKAQRRRQYEKVKKSAAAAGDADAPAGSSFYDRFFSELQSGKVDDDAKQVEARVDKQGEQSERKHVVKPDPFFKAKKKAAVTKMEHQRAREDKKKRIVVAEKKVTQRKKRHVKLSQRTATGQPVVRNHINDILSRLQAEKKREGK</sequence>
<dbReference type="HOGENOM" id="CLU_005173_0_0_1"/>
<dbReference type="SMART" id="SM00320">
    <property type="entry name" value="WD40"/>
    <property type="match status" value="6"/>
</dbReference>
<feature type="region of interest" description="Disordered" evidence="4">
    <location>
        <begin position="1285"/>
        <end position="1306"/>
    </location>
</feature>
<feature type="repeat" description="WD" evidence="3">
    <location>
        <begin position="234"/>
        <end position="275"/>
    </location>
</feature>
<evidence type="ECO:0000313" key="6">
    <source>
        <dbReference type="Proteomes" id="UP000005238"/>
    </source>
</evidence>
<dbReference type="VEuPathDB" id="FungiDB:KRP22_6642"/>
<dbReference type="GO" id="GO:0035859">
    <property type="term" value="C:Seh1-associated complex"/>
    <property type="evidence" value="ECO:0000318"/>
    <property type="project" value="GO_Central"/>
</dbReference>
<feature type="region of interest" description="Disordered" evidence="4">
    <location>
        <begin position="1169"/>
        <end position="1207"/>
    </location>
</feature>
<feature type="compositionally biased region" description="Low complexity" evidence="4">
    <location>
        <begin position="10"/>
        <end position="28"/>
    </location>
</feature>
<keyword evidence="2" id="KW-0677">Repeat</keyword>
<dbReference type="VEuPathDB" id="FungiDB:KRP23_457"/>
<dbReference type="PROSITE" id="PS00678">
    <property type="entry name" value="WD_REPEATS_1"/>
    <property type="match status" value="3"/>
</dbReference>
<feature type="region of interest" description="Disordered" evidence="4">
    <location>
        <begin position="154"/>
        <end position="184"/>
    </location>
</feature>
<dbReference type="PANTHER" id="PTHR46170:SF1">
    <property type="entry name" value="GATOR COMPLEX PROTEIN WDR59"/>
    <property type="match status" value="1"/>
</dbReference>
<dbReference type="SUPFAM" id="SSF50978">
    <property type="entry name" value="WD40 repeat-like"/>
    <property type="match status" value="1"/>
</dbReference>
<reference evidence="6" key="1">
    <citation type="journal article" date="2006" name="Science">
        <title>Phytophthora genome sequences uncover evolutionary origins and mechanisms of pathogenesis.</title>
        <authorList>
            <person name="Tyler B.M."/>
            <person name="Tripathy S."/>
            <person name="Zhang X."/>
            <person name="Dehal P."/>
            <person name="Jiang R.H."/>
            <person name="Aerts A."/>
            <person name="Arredondo F.D."/>
            <person name="Baxter L."/>
            <person name="Bensasson D."/>
            <person name="Beynon J.L."/>
            <person name="Chapman J."/>
            <person name="Damasceno C.M."/>
            <person name="Dorrance A.E."/>
            <person name="Dou D."/>
            <person name="Dickerman A.W."/>
            <person name="Dubchak I.L."/>
            <person name="Garbelotto M."/>
            <person name="Gijzen M."/>
            <person name="Gordon S.G."/>
            <person name="Govers F."/>
            <person name="Grunwald N.J."/>
            <person name="Huang W."/>
            <person name="Ivors K.L."/>
            <person name="Jones R.W."/>
            <person name="Kamoun S."/>
            <person name="Krampis K."/>
            <person name="Lamour K.H."/>
            <person name="Lee M.K."/>
            <person name="McDonald W.H."/>
            <person name="Medina M."/>
            <person name="Meijer H.J."/>
            <person name="Nordberg E.K."/>
            <person name="Maclean D.J."/>
            <person name="Ospina-Giraldo M.D."/>
            <person name="Morris P.F."/>
            <person name="Phuntumart V."/>
            <person name="Putnam N.H."/>
            <person name="Rash S."/>
            <person name="Rose J.K."/>
            <person name="Sakihama Y."/>
            <person name="Salamov A.A."/>
            <person name="Savidor A."/>
            <person name="Scheuring C.F."/>
            <person name="Smith B.M."/>
            <person name="Sobral B.W."/>
            <person name="Terry A."/>
            <person name="Torto-Alalibo T.A."/>
            <person name="Win J."/>
            <person name="Xu Z."/>
            <person name="Zhang H."/>
            <person name="Grigoriev I.V."/>
            <person name="Rokhsar D.S."/>
            <person name="Boore J.L."/>
        </authorList>
    </citation>
    <scope>NUCLEOTIDE SEQUENCE [LARGE SCALE GENOMIC DNA]</scope>
    <source>
        <strain evidence="6">Pr102</strain>
    </source>
</reference>
<feature type="compositionally biased region" description="Gly residues" evidence="4">
    <location>
        <begin position="169"/>
        <end position="178"/>
    </location>
</feature>
<dbReference type="PROSITE" id="PS50082">
    <property type="entry name" value="WD_REPEATS_2"/>
    <property type="match status" value="3"/>
</dbReference>
<evidence type="ECO:0000256" key="1">
    <source>
        <dbReference type="ARBA" id="ARBA00022574"/>
    </source>
</evidence>
<reference evidence="5" key="2">
    <citation type="submission" date="2015-06" db="UniProtKB">
        <authorList>
            <consortium name="EnsemblProtists"/>
        </authorList>
    </citation>
    <scope>IDENTIFICATION</scope>
    <source>
        <strain evidence="5">Pr102</strain>
    </source>
</reference>
<dbReference type="InterPro" id="IPR013730">
    <property type="entry name" value="Fyv7/TAP26"/>
</dbReference>
<feature type="compositionally biased region" description="Polar residues" evidence="4">
    <location>
        <begin position="825"/>
        <end position="834"/>
    </location>
</feature>
<feature type="region of interest" description="Disordered" evidence="4">
    <location>
        <begin position="825"/>
        <end position="846"/>
    </location>
</feature>
<dbReference type="InterPro" id="IPR015943">
    <property type="entry name" value="WD40/YVTN_repeat-like_dom_sf"/>
</dbReference>
<dbReference type="CDD" id="cd16488">
    <property type="entry name" value="mRING-H2-C3H3C2_Mio-like"/>
    <property type="match status" value="1"/>
</dbReference>
<name>H3GH46_PHYRM</name>
<accession>H3GH46</accession>
<feature type="repeat" description="WD" evidence="3">
    <location>
        <begin position="190"/>
        <end position="232"/>
    </location>
</feature>
<feature type="repeat" description="WD" evidence="3">
    <location>
        <begin position="281"/>
        <end position="315"/>
    </location>
</feature>
<evidence type="ECO:0000256" key="2">
    <source>
        <dbReference type="ARBA" id="ARBA00022737"/>
    </source>
</evidence>
<dbReference type="GO" id="GO:0005774">
    <property type="term" value="C:vacuolar membrane"/>
    <property type="evidence" value="ECO:0000318"/>
    <property type="project" value="GO_Central"/>
</dbReference>
<dbReference type="InParanoid" id="H3GH46"/>
<feature type="region of interest" description="Disordered" evidence="4">
    <location>
        <begin position="530"/>
        <end position="574"/>
    </location>
</feature>
<dbReference type="InterPro" id="IPR036322">
    <property type="entry name" value="WD40_repeat_dom_sf"/>
</dbReference>
<dbReference type="GO" id="GO:0035591">
    <property type="term" value="F:signaling adaptor activity"/>
    <property type="evidence" value="ECO:0000318"/>
    <property type="project" value="GO_Central"/>
</dbReference>
<dbReference type="EnsemblProtists" id="Phyra75215">
    <property type="protein sequence ID" value="Phyra75215"/>
    <property type="gene ID" value="Phyra75215"/>
</dbReference>